<evidence type="ECO:0000313" key="14">
    <source>
        <dbReference type="Proteomes" id="UP000694620"/>
    </source>
</evidence>
<evidence type="ECO:0000256" key="8">
    <source>
        <dbReference type="ARBA" id="ARBA00038470"/>
    </source>
</evidence>
<accession>A0A8C4T4B0</accession>
<feature type="compositionally biased region" description="Basic and acidic residues" evidence="10">
    <location>
        <begin position="109"/>
        <end position="118"/>
    </location>
</feature>
<dbReference type="PROSITE" id="PS51186">
    <property type="entry name" value="GNAT"/>
    <property type="match status" value="1"/>
</dbReference>
<sequence>MSKLDPNAVLVRLLRQGDTEIVTEILKDTFKGAENRLILYLLTRPCALLLLAISSSALRFLVNSFIAALVLPVFVAAFYLKLTIWRLTDAHYSSNALWEHYCGSRDSVHDKHSGDGDSPHGVQNRSRSSGSRTKPGSSPTCRLWVAEWDGEILGCVARDLGSNSGQARLCRLAVSSWHRREGVGALLVREFERQAKLDGYSSVIAHVSVVSKVGVEFFKNVGYTAEDGIGIKGWLGYPISRVYVKML</sequence>
<reference evidence="13" key="2">
    <citation type="submission" date="2025-08" db="UniProtKB">
        <authorList>
            <consortium name="Ensembl"/>
        </authorList>
    </citation>
    <scope>IDENTIFICATION</scope>
</reference>
<dbReference type="InterPro" id="IPR000182">
    <property type="entry name" value="GNAT_dom"/>
</dbReference>
<dbReference type="AlphaFoldDB" id="A0A8C4T4B0"/>
<dbReference type="GeneID" id="114666769"/>
<evidence type="ECO:0000256" key="1">
    <source>
        <dbReference type="ARBA" id="ARBA00004370"/>
    </source>
</evidence>
<evidence type="ECO:0000256" key="4">
    <source>
        <dbReference type="ARBA" id="ARBA00022989"/>
    </source>
</evidence>
<keyword evidence="4 11" id="KW-1133">Transmembrane helix</keyword>
<keyword evidence="2" id="KW-0808">Transferase</keyword>
<dbReference type="OrthoDB" id="41532at2759"/>
<dbReference type="InterPro" id="IPR050769">
    <property type="entry name" value="NAT_camello-type"/>
</dbReference>
<name>A0A8C4T4B0_ERPCA</name>
<feature type="region of interest" description="Disordered" evidence="10">
    <location>
        <begin position="109"/>
        <end position="139"/>
    </location>
</feature>
<dbReference type="GO" id="GO:0016020">
    <property type="term" value="C:membrane"/>
    <property type="evidence" value="ECO:0007669"/>
    <property type="project" value="UniProtKB-SubCell"/>
</dbReference>
<protein>
    <recommendedName>
        <fullName evidence="9">Probable N-acetyltransferase 14</fullName>
    </recommendedName>
</protein>
<dbReference type="InterPro" id="IPR016181">
    <property type="entry name" value="Acyl_CoA_acyltransferase"/>
</dbReference>
<organism evidence="13 14">
    <name type="scientific">Erpetoichthys calabaricus</name>
    <name type="common">Rope fish</name>
    <name type="synonym">Calamoichthys calabaricus</name>
    <dbReference type="NCBI Taxonomy" id="27687"/>
    <lineage>
        <taxon>Eukaryota</taxon>
        <taxon>Metazoa</taxon>
        <taxon>Chordata</taxon>
        <taxon>Craniata</taxon>
        <taxon>Vertebrata</taxon>
        <taxon>Euteleostomi</taxon>
        <taxon>Actinopterygii</taxon>
        <taxon>Polypteriformes</taxon>
        <taxon>Polypteridae</taxon>
        <taxon>Erpetoichthys</taxon>
    </lineage>
</organism>
<evidence type="ECO:0000313" key="13">
    <source>
        <dbReference type="Ensembl" id="ENSECRP00000026871.1"/>
    </source>
</evidence>
<dbReference type="CTD" id="57106"/>
<gene>
    <name evidence="13" type="primary">nat14</name>
</gene>
<reference evidence="13" key="1">
    <citation type="submission" date="2021-06" db="EMBL/GenBank/DDBJ databases">
        <authorList>
            <consortium name="Wellcome Sanger Institute Data Sharing"/>
        </authorList>
    </citation>
    <scope>NUCLEOTIDE SEQUENCE [LARGE SCALE GENOMIC DNA]</scope>
</reference>
<evidence type="ECO:0000256" key="9">
    <source>
        <dbReference type="ARBA" id="ARBA00040241"/>
    </source>
</evidence>
<keyword evidence="3 11" id="KW-0812">Transmembrane</keyword>
<dbReference type="GO" id="GO:0008080">
    <property type="term" value="F:N-acetyltransferase activity"/>
    <property type="evidence" value="ECO:0007669"/>
    <property type="project" value="InterPro"/>
</dbReference>
<dbReference type="Pfam" id="PF00583">
    <property type="entry name" value="Acetyltransf_1"/>
    <property type="match status" value="1"/>
</dbReference>
<feature type="compositionally biased region" description="Polar residues" evidence="10">
    <location>
        <begin position="121"/>
        <end position="139"/>
    </location>
</feature>
<evidence type="ECO:0000259" key="12">
    <source>
        <dbReference type="PROSITE" id="PS51186"/>
    </source>
</evidence>
<feature type="transmembrane region" description="Helical" evidence="11">
    <location>
        <begin position="60"/>
        <end position="80"/>
    </location>
</feature>
<evidence type="ECO:0000256" key="11">
    <source>
        <dbReference type="SAM" id="Phobius"/>
    </source>
</evidence>
<evidence type="ECO:0000256" key="6">
    <source>
        <dbReference type="ARBA" id="ARBA00023315"/>
    </source>
</evidence>
<dbReference type="Proteomes" id="UP000694620">
    <property type="component" value="Chromosome 16"/>
</dbReference>
<keyword evidence="5 11" id="KW-0472">Membrane</keyword>
<dbReference type="Gene3D" id="3.40.630.30">
    <property type="match status" value="1"/>
</dbReference>
<dbReference type="CDD" id="cd04301">
    <property type="entry name" value="NAT_SF"/>
    <property type="match status" value="1"/>
</dbReference>
<proteinExistence type="inferred from homology"/>
<feature type="transmembrane region" description="Helical" evidence="11">
    <location>
        <begin position="37"/>
        <end position="54"/>
    </location>
</feature>
<evidence type="ECO:0000256" key="7">
    <source>
        <dbReference type="ARBA" id="ARBA00037582"/>
    </source>
</evidence>
<comment type="similarity">
    <text evidence="8">Belongs to the camello family.</text>
</comment>
<dbReference type="Ensembl" id="ENSECRT00000027438.1">
    <property type="protein sequence ID" value="ENSECRP00000026871.1"/>
    <property type="gene ID" value="ENSECRG00000018169.1"/>
</dbReference>
<comment type="subcellular location">
    <subcellularLocation>
        <location evidence="1">Membrane</location>
    </subcellularLocation>
</comment>
<evidence type="ECO:0000256" key="2">
    <source>
        <dbReference type="ARBA" id="ARBA00022679"/>
    </source>
</evidence>
<evidence type="ECO:0000256" key="10">
    <source>
        <dbReference type="SAM" id="MobiDB-lite"/>
    </source>
</evidence>
<dbReference type="SUPFAM" id="SSF55729">
    <property type="entry name" value="Acyl-CoA N-acyltransferases (Nat)"/>
    <property type="match status" value="1"/>
</dbReference>
<feature type="domain" description="N-acetyltransferase" evidence="12">
    <location>
        <begin position="82"/>
        <end position="247"/>
    </location>
</feature>
<reference evidence="13" key="3">
    <citation type="submission" date="2025-09" db="UniProtKB">
        <authorList>
            <consortium name="Ensembl"/>
        </authorList>
    </citation>
    <scope>IDENTIFICATION</scope>
</reference>
<dbReference type="PANTHER" id="PTHR13947">
    <property type="entry name" value="GNAT FAMILY N-ACETYLTRANSFERASE"/>
    <property type="match status" value="1"/>
</dbReference>
<dbReference type="PANTHER" id="PTHR13947:SF51">
    <property type="entry name" value="N-ACETYLTRANSFERASE 14-RELATED"/>
    <property type="match status" value="1"/>
</dbReference>
<evidence type="ECO:0000256" key="5">
    <source>
        <dbReference type="ARBA" id="ARBA00023136"/>
    </source>
</evidence>
<dbReference type="GeneTree" id="ENSGT00950000182932"/>
<keyword evidence="6" id="KW-0012">Acyltransferase</keyword>
<comment type="function">
    <text evidence="7">Probable acetyltransferase.</text>
</comment>
<dbReference type="RefSeq" id="XP_028677584.1">
    <property type="nucleotide sequence ID" value="XM_028821751.2"/>
</dbReference>
<keyword evidence="14" id="KW-1185">Reference proteome</keyword>
<evidence type="ECO:0000256" key="3">
    <source>
        <dbReference type="ARBA" id="ARBA00022692"/>
    </source>
</evidence>